<evidence type="ECO:0000313" key="3">
    <source>
        <dbReference type="Proteomes" id="UP000291269"/>
    </source>
</evidence>
<protein>
    <submittedName>
        <fullName evidence="2">Uncharacterized protein</fullName>
    </submittedName>
</protein>
<accession>A0A4Q2KDY3</accession>
<dbReference type="InterPro" id="IPR056076">
    <property type="entry name" value="DUF7659"/>
</dbReference>
<dbReference type="AlphaFoldDB" id="A0A4Q2KDY3"/>
<dbReference type="OrthoDB" id="2054466at2"/>
<dbReference type="Proteomes" id="UP000291269">
    <property type="component" value="Unassembled WGS sequence"/>
</dbReference>
<dbReference type="Pfam" id="PF24692">
    <property type="entry name" value="DUF7659"/>
    <property type="match status" value="1"/>
</dbReference>
<name>A0A4Q2KDY3_9FIRM</name>
<dbReference type="EMBL" id="SDOZ01000002">
    <property type="protein sequence ID" value="RXZ61573.1"/>
    <property type="molecule type" value="Genomic_DNA"/>
</dbReference>
<proteinExistence type="predicted"/>
<sequence>MKNLYEELKNKHQQEMNAFPIGACFSQKQFEEMMQKWGLTVHDTDKICSIGGGYYVRKSDYKEFIAMGKRFEKERKDAIVADKTGDGYIYQMFLYELANHEYCITYDYEDTFDALGLTVDEINADKRLLHGLKKATREYLKHCEDY</sequence>
<dbReference type="EMBL" id="SDOZ01000002">
    <property type="protein sequence ID" value="RXZ61420.1"/>
    <property type="molecule type" value="Genomic_DNA"/>
</dbReference>
<keyword evidence="3" id="KW-1185">Reference proteome</keyword>
<comment type="caution">
    <text evidence="2">The sequence shown here is derived from an EMBL/GenBank/DDBJ whole genome shotgun (WGS) entry which is preliminary data.</text>
</comment>
<organism evidence="2 3">
    <name type="scientific">Candidatus Borkfalkia ceftriaxoniphila</name>
    <dbReference type="NCBI Taxonomy" id="2508949"/>
    <lineage>
        <taxon>Bacteria</taxon>
        <taxon>Bacillati</taxon>
        <taxon>Bacillota</taxon>
        <taxon>Clostridia</taxon>
        <taxon>Christensenellales</taxon>
        <taxon>Christensenellaceae</taxon>
        <taxon>Candidatus Borkfalkia</taxon>
    </lineage>
</organism>
<reference evidence="2 3" key="1">
    <citation type="journal article" date="2019" name="Gut">
        <title>Antibiotics-induced monodominance of a novel gut bacterial order.</title>
        <authorList>
            <person name="Hildebrand F."/>
            <person name="Moitinho-Silva L."/>
            <person name="Blasche S."/>
            <person name="Jahn M.T."/>
            <person name="Gossmann T.I."/>
            <person name="Heuerta-Cepas J."/>
            <person name="Hercog R."/>
            <person name="Luetge M."/>
            <person name="Bahram M."/>
            <person name="Pryszlak A."/>
            <person name="Alves R.J."/>
            <person name="Waszak S.M."/>
            <person name="Zhu A."/>
            <person name="Ye L."/>
            <person name="Costea P.I."/>
            <person name="Aalvink S."/>
            <person name="Belzer C."/>
            <person name="Forslund S.K."/>
            <person name="Sunagawa S."/>
            <person name="Hentschel U."/>
            <person name="Merten C."/>
            <person name="Patil K.R."/>
            <person name="Benes V."/>
            <person name="Bork P."/>
        </authorList>
    </citation>
    <scope>NUCLEOTIDE SEQUENCE [LARGE SCALE GENOMIC DNA]</scope>
    <source>
        <strain evidence="2 3">HDS1380</strain>
    </source>
</reference>
<evidence type="ECO:0000313" key="1">
    <source>
        <dbReference type="EMBL" id="RXZ61420.1"/>
    </source>
</evidence>
<dbReference type="RefSeq" id="WP_129224099.1">
    <property type="nucleotide sequence ID" value="NZ_SDOZ01000002.1"/>
</dbReference>
<evidence type="ECO:0000313" key="2">
    <source>
        <dbReference type="EMBL" id="RXZ61573.1"/>
    </source>
</evidence>
<gene>
    <name evidence="1" type="ORF">ESZ91_03250</name>
    <name evidence="2" type="ORF">ESZ91_04045</name>
</gene>